<gene>
    <name evidence="8" type="ORF">O1R50_23460</name>
</gene>
<dbReference type="AlphaFoldDB" id="A0A9X3PPD0"/>
<keyword evidence="2" id="KW-1003">Cell membrane</keyword>
<organism evidence="8 9">
    <name type="scientific">Glycomyces luteolus</name>
    <dbReference type="NCBI Taxonomy" id="2670330"/>
    <lineage>
        <taxon>Bacteria</taxon>
        <taxon>Bacillati</taxon>
        <taxon>Actinomycetota</taxon>
        <taxon>Actinomycetes</taxon>
        <taxon>Glycomycetales</taxon>
        <taxon>Glycomycetaceae</taxon>
        <taxon>Glycomyces</taxon>
    </lineage>
</organism>
<proteinExistence type="predicted"/>
<evidence type="ECO:0000313" key="9">
    <source>
        <dbReference type="Proteomes" id="UP001146067"/>
    </source>
</evidence>
<sequence>MTELAWRLTRLGGRSALLSTGLTALAVAVATLLLQFAVAGNFAFDERADRTAWRDPAETTGTAEAVIATADDFFGADSINRVDLAALGDDAPVPPGMDAFPKPGEVWLSPAAADLLEGVPASDFLARYGDVSVAGELGPEALAHPNELVAAVGRDAADPAMTAERTSADGVSPRAIDSFAVGSADTVYGFYMILMVLAAILMAVPAAVFGAAAARLTVARRDERLATLRLVGATPGQVMRLTLIETTLAAVAGAVAGTLAWMAVTPLVALIPIDGGRWYVSDLWAGAPWMLAVAVAVPVLVAASALIGLRSVVISPLGVARRVKTKGLKAIRLVVFAVLALAFMIGSNLVGGDMIAVAILIGLFAGTLAAVNLVGPWIVQKLGRILARTARGPARLLAARRLADDPKAAWRAVAGVAIAGFVAGSVAMFPMLQADTSAQATESIAATVPAAEADALAADLGDRLGGTAEVAVVESSGYLTADADRAVIEATTTGAQLEAVRSTMTAALPGDPPEREVDSSIMSNRIVGSVRTGVTVVLAVVFLTAAVSAAISAIGSVLDRRRTYRLLHLAGTEQQVLDRARRQETLLPLGVIGGASILTGMVLTSPVIGAMGFDASGALILGATVAAGVVAVIAAGALSRPLLRSVMQDVSPRPEGEMLRGRHAGGVAAPVHGPAHWRLPVFKCDS</sequence>
<feature type="transmembrane region" description="Helical" evidence="6">
    <location>
        <begin position="330"/>
        <end position="349"/>
    </location>
</feature>
<protein>
    <recommendedName>
        <fullName evidence="7">ABC3 transporter permease C-terminal domain-containing protein</fullName>
    </recommendedName>
</protein>
<feature type="transmembrane region" description="Helical" evidence="6">
    <location>
        <begin position="615"/>
        <end position="638"/>
    </location>
</feature>
<keyword evidence="4 6" id="KW-1133">Transmembrane helix</keyword>
<evidence type="ECO:0000256" key="2">
    <source>
        <dbReference type="ARBA" id="ARBA00022475"/>
    </source>
</evidence>
<keyword evidence="3 6" id="KW-0812">Transmembrane</keyword>
<evidence type="ECO:0000256" key="5">
    <source>
        <dbReference type="ARBA" id="ARBA00023136"/>
    </source>
</evidence>
<evidence type="ECO:0000256" key="4">
    <source>
        <dbReference type="ARBA" id="ARBA00022989"/>
    </source>
</evidence>
<comment type="subcellular location">
    <subcellularLocation>
        <location evidence="1">Cell membrane</location>
        <topology evidence="1">Multi-pass membrane protein</topology>
    </subcellularLocation>
</comment>
<evidence type="ECO:0000313" key="8">
    <source>
        <dbReference type="EMBL" id="MDA1362600.1"/>
    </source>
</evidence>
<feature type="transmembrane region" description="Helical" evidence="6">
    <location>
        <begin position="248"/>
        <end position="269"/>
    </location>
</feature>
<dbReference type="Pfam" id="PF02687">
    <property type="entry name" value="FtsX"/>
    <property type="match status" value="1"/>
</dbReference>
<keyword evidence="5 6" id="KW-0472">Membrane</keyword>
<dbReference type="InterPro" id="IPR003838">
    <property type="entry name" value="ABC3_permease_C"/>
</dbReference>
<feature type="transmembrane region" description="Helical" evidence="6">
    <location>
        <begin position="586"/>
        <end position="609"/>
    </location>
</feature>
<feature type="transmembrane region" description="Helical" evidence="6">
    <location>
        <begin position="289"/>
        <end position="309"/>
    </location>
</feature>
<reference evidence="8" key="1">
    <citation type="submission" date="2022-12" db="EMBL/GenBank/DDBJ databases">
        <title>Gycomyces niveus sp.nov.,a novel actinomycete isolated from soil in Shouguan.</title>
        <authorList>
            <person name="Yang X."/>
        </authorList>
    </citation>
    <scope>NUCLEOTIDE SEQUENCE</scope>
    <source>
        <strain evidence="8">NEAU-A15</strain>
    </source>
</reference>
<keyword evidence="9" id="KW-1185">Reference proteome</keyword>
<evidence type="ECO:0000256" key="6">
    <source>
        <dbReference type="SAM" id="Phobius"/>
    </source>
</evidence>
<evidence type="ECO:0000259" key="7">
    <source>
        <dbReference type="Pfam" id="PF02687"/>
    </source>
</evidence>
<dbReference type="RefSeq" id="WP_270112686.1">
    <property type="nucleotide sequence ID" value="NZ_JAPZVP010000025.1"/>
</dbReference>
<evidence type="ECO:0000256" key="3">
    <source>
        <dbReference type="ARBA" id="ARBA00022692"/>
    </source>
</evidence>
<evidence type="ECO:0000256" key="1">
    <source>
        <dbReference type="ARBA" id="ARBA00004651"/>
    </source>
</evidence>
<feature type="transmembrane region" description="Helical" evidence="6">
    <location>
        <begin position="408"/>
        <end position="429"/>
    </location>
</feature>
<dbReference type="EMBL" id="JAPZVP010000025">
    <property type="protein sequence ID" value="MDA1362600.1"/>
    <property type="molecule type" value="Genomic_DNA"/>
</dbReference>
<name>A0A9X3PPD0_9ACTN</name>
<feature type="domain" description="ABC3 transporter permease C-terminal" evidence="7">
    <location>
        <begin position="197"/>
        <end position="311"/>
    </location>
</feature>
<feature type="transmembrane region" description="Helical" evidence="6">
    <location>
        <begin position="188"/>
        <end position="214"/>
    </location>
</feature>
<feature type="transmembrane region" description="Helical" evidence="6">
    <location>
        <begin position="534"/>
        <end position="558"/>
    </location>
</feature>
<accession>A0A9X3PPD0</accession>
<dbReference type="Proteomes" id="UP001146067">
    <property type="component" value="Unassembled WGS sequence"/>
</dbReference>
<dbReference type="GO" id="GO:0005886">
    <property type="term" value="C:plasma membrane"/>
    <property type="evidence" value="ECO:0007669"/>
    <property type="project" value="UniProtKB-SubCell"/>
</dbReference>
<feature type="transmembrane region" description="Helical" evidence="6">
    <location>
        <begin position="355"/>
        <end position="379"/>
    </location>
</feature>
<comment type="caution">
    <text evidence="8">The sequence shown here is derived from an EMBL/GenBank/DDBJ whole genome shotgun (WGS) entry which is preliminary data.</text>
</comment>